<evidence type="ECO:0000313" key="2">
    <source>
        <dbReference type="Proteomes" id="UP001302719"/>
    </source>
</evidence>
<accession>A0AA96GJU0</accession>
<organism evidence="1 2">
    <name type="scientific">Candidatus Nitrospira allomarina</name>
    <dbReference type="NCBI Taxonomy" id="3020900"/>
    <lineage>
        <taxon>Bacteria</taxon>
        <taxon>Pseudomonadati</taxon>
        <taxon>Nitrospirota</taxon>
        <taxon>Nitrospiria</taxon>
        <taxon>Nitrospirales</taxon>
        <taxon>Nitrospiraceae</taxon>
        <taxon>Nitrospira</taxon>
    </lineage>
</organism>
<protein>
    <submittedName>
        <fullName evidence="1">Uncharacterized protein</fullName>
    </submittedName>
</protein>
<name>A0AA96GJU0_9BACT</name>
<gene>
    <name evidence="1" type="ORF">PP769_03960</name>
</gene>
<dbReference type="Proteomes" id="UP001302719">
    <property type="component" value="Chromosome"/>
</dbReference>
<reference evidence="1 2" key="1">
    <citation type="submission" date="2023-01" db="EMBL/GenBank/DDBJ databases">
        <title>Cultivation and genomic characterization of new, ubiquitous marine nitrite-oxidizing bacteria from the Nitrospirales.</title>
        <authorList>
            <person name="Mueller A.J."/>
            <person name="Daebeler A."/>
            <person name="Herbold C.W."/>
            <person name="Kirkegaard R.H."/>
            <person name="Daims H."/>
        </authorList>
    </citation>
    <scope>NUCLEOTIDE SEQUENCE [LARGE SCALE GENOMIC DNA]</scope>
    <source>
        <strain evidence="1 2">VA</strain>
    </source>
</reference>
<evidence type="ECO:0000313" key="1">
    <source>
        <dbReference type="EMBL" id="WNM58931.1"/>
    </source>
</evidence>
<dbReference type="RefSeq" id="WP_312645467.1">
    <property type="nucleotide sequence ID" value="NZ_CP116967.1"/>
</dbReference>
<dbReference type="AlphaFoldDB" id="A0AA96GJU0"/>
<dbReference type="EMBL" id="CP116967">
    <property type="protein sequence ID" value="WNM58931.1"/>
    <property type="molecule type" value="Genomic_DNA"/>
</dbReference>
<dbReference type="KEGG" id="nall:PP769_03960"/>
<sequence length="55" mass="5785">MARLGGFWGAMLVEQGHASYGMAGNGNAEEIPINLYDFITPTTRSSPGIAEASAR</sequence>
<keyword evidence="2" id="KW-1185">Reference proteome</keyword>
<proteinExistence type="predicted"/>